<proteinExistence type="predicted"/>
<dbReference type="AlphaFoldDB" id="N9T518"/>
<organism evidence="1 2">
    <name type="scientific">Acinetobacter higginsii</name>
    <dbReference type="NCBI Taxonomy" id="70347"/>
    <lineage>
        <taxon>Bacteria</taxon>
        <taxon>Pseudomonadati</taxon>
        <taxon>Pseudomonadota</taxon>
        <taxon>Gammaproteobacteria</taxon>
        <taxon>Moraxellales</taxon>
        <taxon>Moraxellaceae</taxon>
        <taxon>Acinetobacter</taxon>
    </lineage>
</organism>
<dbReference type="HOGENOM" id="CLU_2857475_0_0_6"/>
<dbReference type="RefSeq" id="WP_005202144.1">
    <property type="nucleotide sequence ID" value="NZ_KB850072.1"/>
</dbReference>
<protein>
    <submittedName>
        <fullName evidence="1">Uncharacterized protein</fullName>
    </submittedName>
</protein>
<dbReference type="Proteomes" id="UP000013084">
    <property type="component" value="Unassembled WGS sequence"/>
</dbReference>
<dbReference type="PATRIC" id="fig|1217700.3.peg.1339"/>
<reference evidence="1 2" key="1">
    <citation type="submission" date="2013-02" db="EMBL/GenBank/DDBJ databases">
        <title>The Genome Sequence of Acinetobacter sp. CIP 70.18.</title>
        <authorList>
            <consortium name="The Broad Institute Genome Sequencing Platform"/>
            <consortium name="The Broad Institute Genome Sequencing Center for Infectious Disease"/>
            <person name="Cerqueira G."/>
            <person name="Feldgarden M."/>
            <person name="Courvalin P."/>
            <person name="Perichon B."/>
            <person name="Grillot-Courvalin C."/>
            <person name="Clermont D."/>
            <person name="Rocha E."/>
            <person name="Yoon E.-J."/>
            <person name="Nemec A."/>
            <person name="Walker B."/>
            <person name="Young S.K."/>
            <person name="Zeng Q."/>
            <person name="Gargeya S."/>
            <person name="Fitzgerald M."/>
            <person name="Haas B."/>
            <person name="Abouelleil A."/>
            <person name="Alvarado L."/>
            <person name="Arachchi H.M."/>
            <person name="Berlin A.M."/>
            <person name="Chapman S.B."/>
            <person name="Dewar J."/>
            <person name="Goldberg J."/>
            <person name="Griggs A."/>
            <person name="Gujja S."/>
            <person name="Hansen M."/>
            <person name="Howarth C."/>
            <person name="Imamovic A."/>
            <person name="Larimer J."/>
            <person name="McCowan C."/>
            <person name="Murphy C."/>
            <person name="Neiman D."/>
            <person name="Pearson M."/>
            <person name="Priest M."/>
            <person name="Roberts A."/>
            <person name="Saif S."/>
            <person name="Shea T."/>
            <person name="Sisk P."/>
            <person name="Sykes S."/>
            <person name="Wortman J."/>
            <person name="Nusbaum C."/>
            <person name="Birren B."/>
        </authorList>
    </citation>
    <scope>NUCLEOTIDE SEQUENCE [LARGE SCALE GENOMIC DNA]</scope>
    <source>
        <strain evidence="1 2">CIP 70.18</strain>
    </source>
</reference>
<sequence>MNAKEFMKKLIDSFGDEKAIEKANFIIGGAKEDLIYYGNNNWSNYLRTDTEVCIPELEKLIKLK</sequence>
<accession>N9T518</accession>
<dbReference type="EMBL" id="APRN01000035">
    <property type="protein sequence ID" value="ENX58767.1"/>
    <property type="molecule type" value="Genomic_DNA"/>
</dbReference>
<keyword evidence="2" id="KW-1185">Reference proteome</keyword>
<comment type="caution">
    <text evidence="1">The sequence shown here is derived from an EMBL/GenBank/DDBJ whole genome shotgun (WGS) entry which is preliminary data.</text>
</comment>
<gene>
    <name evidence="1" type="ORF">F902_01394</name>
</gene>
<name>N9T518_9GAMM</name>
<evidence type="ECO:0000313" key="1">
    <source>
        <dbReference type="EMBL" id="ENX58767.1"/>
    </source>
</evidence>
<evidence type="ECO:0000313" key="2">
    <source>
        <dbReference type="Proteomes" id="UP000013084"/>
    </source>
</evidence>